<dbReference type="Pfam" id="PF00410">
    <property type="entry name" value="Ribosomal_S8"/>
    <property type="match status" value="1"/>
</dbReference>
<dbReference type="GO" id="GO:0005840">
    <property type="term" value="C:ribosome"/>
    <property type="evidence" value="ECO:0007669"/>
    <property type="project" value="UniProtKB-KW"/>
</dbReference>
<dbReference type="GO" id="GO:0006412">
    <property type="term" value="P:translation"/>
    <property type="evidence" value="ECO:0007669"/>
    <property type="project" value="UniProtKB-UniRule"/>
</dbReference>
<dbReference type="Gene3D" id="3.30.1370.30">
    <property type="match status" value="1"/>
</dbReference>
<protein>
    <recommendedName>
        <fullName evidence="4 5">Small ribosomal subunit protein uS8</fullName>
    </recommendedName>
</protein>
<evidence type="ECO:0000313" key="7">
    <source>
        <dbReference type="Proteomes" id="UP000228767"/>
    </source>
</evidence>
<comment type="similarity">
    <text evidence="1 5">Belongs to the universal ribosomal protein uS8 family.</text>
</comment>
<sequence length="131" mass="14325">MTSTDPISNMIIALKNAGMVNKPSTTLPSSKLRLAIAELLVRQGYLDGITKKGKGVKRFMELSLAYKNGKPRIVDVRRVSKPSRRIYKGVRDILSIRQGHGLAVYSTPAGLLTGSEARKANVGGELLFTLW</sequence>
<proteinExistence type="inferred from homology"/>
<dbReference type="GO" id="GO:0003735">
    <property type="term" value="F:structural constituent of ribosome"/>
    <property type="evidence" value="ECO:0007669"/>
    <property type="project" value="InterPro"/>
</dbReference>
<dbReference type="SUPFAM" id="SSF56047">
    <property type="entry name" value="Ribosomal protein S8"/>
    <property type="match status" value="1"/>
</dbReference>
<dbReference type="Proteomes" id="UP000228767">
    <property type="component" value="Unassembled WGS sequence"/>
</dbReference>
<keyword evidence="3 5" id="KW-0687">Ribonucleoprotein</keyword>
<evidence type="ECO:0000256" key="4">
    <source>
        <dbReference type="ARBA" id="ARBA00035258"/>
    </source>
</evidence>
<comment type="subunit">
    <text evidence="5">Part of the 30S ribosomal subunit. Contacts proteins S5 and S12.</text>
</comment>
<dbReference type="GO" id="GO:0005737">
    <property type="term" value="C:cytoplasm"/>
    <property type="evidence" value="ECO:0007669"/>
    <property type="project" value="UniProtKB-ARBA"/>
</dbReference>
<evidence type="ECO:0000313" key="6">
    <source>
        <dbReference type="EMBL" id="PIR45174.1"/>
    </source>
</evidence>
<dbReference type="NCBIfam" id="NF001109">
    <property type="entry name" value="PRK00136.1"/>
    <property type="match status" value="1"/>
</dbReference>
<name>A0A2H0RGN1_9BACT</name>
<keyword evidence="2 5" id="KW-0689">Ribosomal protein</keyword>
<dbReference type="FunFam" id="3.30.1490.10:FF:000001">
    <property type="entry name" value="30S ribosomal protein S8"/>
    <property type="match status" value="1"/>
</dbReference>
<accession>A0A2H0RGN1</accession>
<dbReference type="HAMAP" id="MF_01302_B">
    <property type="entry name" value="Ribosomal_uS8_B"/>
    <property type="match status" value="1"/>
</dbReference>
<evidence type="ECO:0000256" key="2">
    <source>
        <dbReference type="ARBA" id="ARBA00022980"/>
    </source>
</evidence>
<dbReference type="PANTHER" id="PTHR11758">
    <property type="entry name" value="40S RIBOSOMAL PROTEIN S15A"/>
    <property type="match status" value="1"/>
</dbReference>
<evidence type="ECO:0000256" key="5">
    <source>
        <dbReference type="HAMAP-Rule" id="MF_01302"/>
    </source>
</evidence>
<comment type="function">
    <text evidence="5">One of the primary rRNA binding proteins, it binds directly to 16S rRNA central domain where it helps coordinate assembly of the platform of the 30S subunit.</text>
</comment>
<dbReference type="InterPro" id="IPR000630">
    <property type="entry name" value="Ribosomal_uS8"/>
</dbReference>
<evidence type="ECO:0000256" key="3">
    <source>
        <dbReference type="ARBA" id="ARBA00023274"/>
    </source>
</evidence>
<organism evidence="6 7">
    <name type="scientific">Candidatus Vogelbacteria bacterium CG10_big_fil_rev_8_21_14_0_10_51_16</name>
    <dbReference type="NCBI Taxonomy" id="1975045"/>
    <lineage>
        <taxon>Bacteria</taxon>
        <taxon>Candidatus Vogeliibacteriota</taxon>
    </lineage>
</organism>
<dbReference type="EMBL" id="PCYI01000004">
    <property type="protein sequence ID" value="PIR45174.1"/>
    <property type="molecule type" value="Genomic_DNA"/>
</dbReference>
<keyword evidence="5" id="KW-0699">rRNA-binding</keyword>
<dbReference type="GO" id="GO:1990904">
    <property type="term" value="C:ribonucleoprotein complex"/>
    <property type="evidence" value="ECO:0007669"/>
    <property type="project" value="UniProtKB-KW"/>
</dbReference>
<keyword evidence="5" id="KW-0694">RNA-binding</keyword>
<reference evidence="6 7" key="1">
    <citation type="submission" date="2017-09" db="EMBL/GenBank/DDBJ databases">
        <title>Depth-based differentiation of microbial function through sediment-hosted aquifers and enrichment of novel symbionts in the deep terrestrial subsurface.</title>
        <authorList>
            <person name="Probst A.J."/>
            <person name="Ladd B."/>
            <person name="Jarett J.K."/>
            <person name="Geller-Mcgrath D.E."/>
            <person name="Sieber C.M."/>
            <person name="Emerson J.B."/>
            <person name="Anantharaman K."/>
            <person name="Thomas B.C."/>
            <person name="Malmstrom R."/>
            <person name="Stieglmeier M."/>
            <person name="Klingl A."/>
            <person name="Woyke T."/>
            <person name="Ryan C.M."/>
            <person name="Banfield J.F."/>
        </authorList>
    </citation>
    <scope>NUCLEOTIDE SEQUENCE [LARGE SCALE GENOMIC DNA]</scope>
    <source>
        <strain evidence="6">CG10_big_fil_rev_8_21_14_0_10_51_16</strain>
    </source>
</reference>
<dbReference type="Gene3D" id="3.30.1490.10">
    <property type="match status" value="1"/>
</dbReference>
<gene>
    <name evidence="5" type="primary">rpsH</name>
    <name evidence="6" type="ORF">COV10_00665</name>
</gene>
<dbReference type="InterPro" id="IPR035987">
    <property type="entry name" value="Ribosomal_uS8_sf"/>
</dbReference>
<evidence type="ECO:0000256" key="1">
    <source>
        <dbReference type="ARBA" id="ARBA00006471"/>
    </source>
</evidence>
<comment type="caution">
    <text evidence="6">The sequence shown here is derived from an EMBL/GenBank/DDBJ whole genome shotgun (WGS) entry which is preliminary data.</text>
</comment>
<dbReference type="AlphaFoldDB" id="A0A2H0RGN1"/>
<dbReference type="GO" id="GO:0019843">
    <property type="term" value="F:rRNA binding"/>
    <property type="evidence" value="ECO:0007669"/>
    <property type="project" value="UniProtKB-UniRule"/>
</dbReference>